<dbReference type="Gene3D" id="3.30.700.10">
    <property type="entry name" value="Glycoprotein, Type 4 Pilin"/>
    <property type="match status" value="1"/>
</dbReference>
<dbReference type="InterPro" id="IPR045584">
    <property type="entry name" value="Pilin-like"/>
</dbReference>
<protein>
    <recommendedName>
        <fullName evidence="5">General secretion pathway GspH domain-containing protein</fullName>
    </recommendedName>
</protein>
<keyword evidence="4" id="KW-1185">Reference proteome</keyword>
<evidence type="ECO:0000313" key="3">
    <source>
        <dbReference type="EMBL" id="TWU49399.1"/>
    </source>
</evidence>
<keyword evidence="2" id="KW-0812">Transmembrane</keyword>
<dbReference type="SUPFAM" id="SSF54523">
    <property type="entry name" value="Pili subunits"/>
    <property type="match status" value="1"/>
</dbReference>
<feature type="region of interest" description="Disordered" evidence="1">
    <location>
        <begin position="162"/>
        <end position="185"/>
    </location>
</feature>
<gene>
    <name evidence="3" type="ORF">Poly59_40140</name>
</gene>
<reference evidence="3 4" key="1">
    <citation type="submission" date="2019-02" db="EMBL/GenBank/DDBJ databases">
        <title>Deep-cultivation of Planctomycetes and their phenomic and genomic characterization uncovers novel biology.</title>
        <authorList>
            <person name="Wiegand S."/>
            <person name="Jogler M."/>
            <person name="Boedeker C."/>
            <person name="Pinto D."/>
            <person name="Vollmers J."/>
            <person name="Rivas-Marin E."/>
            <person name="Kohn T."/>
            <person name="Peeters S.H."/>
            <person name="Heuer A."/>
            <person name="Rast P."/>
            <person name="Oberbeckmann S."/>
            <person name="Bunk B."/>
            <person name="Jeske O."/>
            <person name="Meyerdierks A."/>
            <person name="Storesund J.E."/>
            <person name="Kallscheuer N."/>
            <person name="Luecker S."/>
            <person name="Lage O.M."/>
            <person name="Pohl T."/>
            <person name="Merkel B.J."/>
            <person name="Hornburger P."/>
            <person name="Mueller R.-W."/>
            <person name="Bruemmer F."/>
            <person name="Labrenz M."/>
            <person name="Spormann A.M."/>
            <person name="Op Den Camp H."/>
            <person name="Overmann J."/>
            <person name="Amann R."/>
            <person name="Jetten M.S.M."/>
            <person name="Mascher T."/>
            <person name="Medema M.H."/>
            <person name="Devos D.P."/>
            <person name="Kaster A.-K."/>
            <person name="Ovreas L."/>
            <person name="Rohde M."/>
            <person name="Galperin M.Y."/>
            <person name="Jogler C."/>
        </authorList>
    </citation>
    <scope>NUCLEOTIDE SEQUENCE [LARGE SCALE GENOMIC DNA]</scope>
    <source>
        <strain evidence="3 4">Poly59</strain>
    </source>
</reference>
<proteinExistence type="predicted"/>
<dbReference type="RefSeq" id="WP_146535664.1">
    <property type="nucleotide sequence ID" value="NZ_SJPX01000004.1"/>
</dbReference>
<evidence type="ECO:0000256" key="2">
    <source>
        <dbReference type="SAM" id="Phobius"/>
    </source>
</evidence>
<sequence length="185" mass="19549">MHSARAAITLIEVAIVILIVGVMAAVATPRFAETQRISRLEAAAWRVANDVRRARQTAICSGRSIQIAFSNDDDSYQADEGEQEDRSRTPALVSIKSIYDPSIDMVASMDGNLTLSFNFEGVPESSGGAIEQATIDLSSGSDLFRVHIGAGTGAVTVDRKTTTSIEPMAPTEPDTDVDGTSGATS</sequence>
<accession>A0A5C6EPV1</accession>
<organism evidence="3 4">
    <name type="scientific">Rubripirellula reticaptiva</name>
    <dbReference type="NCBI Taxonomy" id="2528013"/>
    <lineage>
        <taxon>Bacteria</taxon>
        <taxon>Pseudomonadati</taxon>
        <taxon>Planctomycetota</taxon>
        <taxon>Planctomycetia</taxon>
        <taxon>Pirellulales</taxon>
        <taxon>Pirellulaceae</taxon>
        <taxon>Rubripirellula</taxon>
    </lineage>
</organism>
<keyword evidence="2" id="KW-1133">Transmembrane helix</keyword>
<feature type="transmembrane region" description="Helical" evidence="2">
    <location>
        <begin position="6"/>
        <end position="27"/>
    </location>
</feature>
<dbReference type="EMBL" id="SJPX01000004">
    <property type="protein sequence ID" value="TWU49399.1"/>
    <property type="molecule type" value="Genomic_DNA"/>
</dbReference>
<comment type="caution">
    <text evidence="3">The sequence shown here is derived from an EMBL/GenBank/DDBJ whole genome shotgun (WGS) entry which is preliminary data.</text>
</comment>
<evidence type="ECO:0008006" key="5">
    <source>
        <dbReference type="Google" id="ProtNLM"/>
    </source>
</evidence>
<dbReference type="Proteomes" id="UP000317977">
    <property type="component" value="Unassembled WGS sequence"/>
</dbReference>
<evidence type="ECO:0000313" key="4">
    <source>
        <dbReference type="Proteomes" id="UP000317977"/>
    </source>
</evidence>
<keyword evidence="2" id="KW-0472">Membrane</keyword>
<dbReference type="AlphaFoldDB" id="A0A5C6EPV1"/>
<evidence type="ECO:0000256" key="1">
    <source>
        <dbReference type="SAM" id="MobiDB-lite"/>
    </source>
</evidence>
<name>A0A5C6EPV1_9BACT</name>
<dbReference type="OrthoDB" id="290432at2"/>